<feature type="transmembrane region" description="Helical" evidence="6">
    <location>
        <begin position="69"/>
        <end position="88"/>
    </location>
</feature>
<name>A0ABT4LR31_9PROT</name>
<feature type="transmembrane region" description="Helical" evidence="6">
    <location>
        <begin position="219"/>
        <end position="241"/>
    </location>
</feature>
<feature type="transmembrane region" description="Helical" evidence="6">
    <location>
        <begin position="100"/>
        <end position="120"/>
    </location>
</feature>
<dbReference type="Proteomes" id="UP001083770">
    <property type="component" value="Unassembled WGS sequence"/>
</dbReference>
<feature type="transmembrane region" description="Helical" evidence="6">
    <location>
        <begin position="186"/>
        <end position="207"/>
    </location>
</feature>
<evidence type="ECO:0000313" key="9">
    <source>
        <dbReference type="Proteomes" id="UP001083770"/>
    </source>
</evidence>
<sequence>MQTKRSLSDWGLFLLLSACWASAFAMTKVAVDELPPSVIIPGRLITGALVLWLVMLLRGERLPPFTDRASWLAIVGMGTVGTALPFYLITTGQKTIDSSLAALLISGAPLFTAILAHFWFHDERFTAYKAGGLALGFAGVAVLLGPDAMKGLGNADLVAQLLVLGGAFCYAVNSIIARQSPRLPPIVLPVGFLTAASITSLPMLAVTDWSEVRFDTANVLSVLGLGAVSTGLAGIILMHLVARTSATFIALTGYVIPIMTAILGYFAFRETQDWNALAAFILILAGVWFSQRQSRKRAAASS</sequence>
<feature type="domain" description="EamA" evidence="7">
    <location>
        <begin position="160"/>
        <end position="289"/>
    </location>
</feature>
<feature type="transmembrane region" description="Helical" evidence="6">
    <location>
        <begin position="35"/>
        <end position="57"/>
    </location>
</feature>
<protein>
    <submittedName>
        <fullName evidence="8">DMT family transporter</fullName>
    </submittedName>
</protein>
<evidence type="ECO:0000256" key="3">
    <source>
        <dbReference type="ARBA" id="ARBA00022692"/>
    </source>
</evidence>
<dbReference type="InterPro" id="IPR037185">
    <property type="entry name" value="EmrE-like"/>
</dbReference>
<feature type="transmembrane region" description="Helical" evidence="6">
    <location>
        <begin position="248"/>
        <end position="268"/>
    </location>
</feature>
<comment type="caution">
    <text evidence="8">The sequence shown here is derived from an EMBL/GenBank/DDBJ whole genome shotgun (WGS) entry which is preliminary data.</text>
</comment>
<dbReference type="InterPro" id="IPR050638">
    <property type="entry name" value="AA-Vitamin_Transporters"/>
</dbReference>
<dbReference type="SUPFAM" id="SSF103481">
    <property type="entry name" value="Multidrug resistance efflux transporter EmrE"/>
    <property type="match status" value="2"/>
</dbReference>
<evidence type="ECO:0000256" key="4">
    <source>
        <dbReference type="ARBA" id="ARBA00022989"/>
    </source>
</evidence>
<comment type="similarity">
    <text evidence="2">Belongs to the EamA transporter family.</text>
</comment>
<dbReference type="EMBL" id="JAPWGW010000001">
    <property type="protein sequence ID" value="MCZ4296812.1"/>
    <property type="molecule type" value="Genomic_DNA"/>
</dbReference>
<keyword evidence="9" id="KW-1185">Reference proteome</keyword>
<dbReference type="Gene3D" id="1.10.3730.20">
    <property type="match status" value="1"/>
</dbReference>
<dbReference type="RefSeq" id="WP_269400986.1">
    <property type="nucleotide sequence ID" value="NZ_JAPWGW010000001.1"/>
</dbReference>
<comment type="subcellular location">
    <subcellularLocation>
        <location evidence="1">Membrane</location>
        <topology evidence="1">Multi-pass membrane protein</topology>
    </subcellularLocation>
</comment>
<feature type="transmembrane region" description="Helical" evidence="6">
    <location>
        <begin position="157"/>
        <end position="177"/>
    </location>
</feature>
<evidence type="ECO:0000256" key="2">
    <source>
        <dbReference type="ARBA" id="ARBA00007362"/>
    </source>
</evidence>
<keyword evidence="3 6" id="KW-0812">Transmembrane</keyword>
<feature type="domain" description="EamA" evidence="7">
    <location>
        <begin position="12"/>
        <end position="144"/>
    </location>
</feature>
<evidence type="ECO:0000256" key="6">
    <source>
        <dbReference type="SAM" id="Phobius"/>
    </source>
</evidence>
<organism evidence="8 9">
    <name type="scientific">Henriciella marina</name>
    <dbReference type="NCBI Taxonomy" id="453851"/>
    <lineage>
        <taxon>Bacteria</taxon>
        <taxon>Pseudomonadati</taxon>
        <taxon>Pseudomonadota</taxon>
        <taxon>Alphaproteobacteria</taxon>
        <taxon>Hyphomonadales</taxon>
        <taxon>Hyphomonadaceae</taxon>
        <taxon>Henriciella</taxon>
    </lineage>
</organism>
<keyword evidence="4 6" id="KW-1133">Transmembrane helix</keyword>
<feature type="transmembrane region" description="Helical" evidence="6">
    <location>
        <begin position="127"/>
        <end position="145"/>
    </location>
</feature>
<dbReference type="Pfam" id="PF00892">
    <property type="entry name" value="EamA"/>
    <property type="match status" value="2"/>
</dbReference>
<feature type="transmembrane region" description="Helical" evidence="6">
    <location>
        <begin position="274"/>
        <end position="290"/>
    </location>
</feature>
<evidence type="ECO:0000256" key="1">
    <source>
        <dbReference type="ARBA" id="ARBA00004141"/>
    </source>
</evidence>
<dbReference type="PANTHER" id="PTHR32322:SF2">
    <property type="entry name" value="EAMA DOMAIN-CONTAINING PROTEIN"/>
    <property type="match status" value="1"/>
</dbReference>
<proteinExistence type="inferred from homology"/>
<evidence type="ECO:0000313" key="8">
    <source>
        <dbReference type="EMBL" id="MCZ4296812.1"/>
    </source>
</evidence>
<reference evidence="8" key="1">
    <citation type="submission" date="2022-12" db="EMBL/GenBank/DDBJ databases">
        <title>Bacterial isolates from different developmental stages of Nematostella vectensis.</title>
        <authorList>
            <person name="Fraune S."/>
        </authorList>
    </citation>
    <scope>NUCLEOTIDE SEQUENCE</scope>
    <source>
        <strain evidence="8">G21632-S1</strain>
    </source>
</reference>
<gene>
    <name evidence="8" type="ORF">O4G74_01955</name>
</gene>
<dbReference type="PANTHER" id="PTHR32322">
    <property type="entry name" value="INNER MEMBRANE TRANSPORTER"/>
    <property type="match status" value="1"/>
</dbReference>
<evidence type="ECO:0000259" key="7">
    <source>
        <dbReference type="Pfam" id="PF00892"/>
    </source>
</evidence>
<dbReference type="InterPro" id="IPR000620">
    <property type="entry name" value="EamA_dom"/>
</dbReference>
<accession>A0ABT4LR31</accession>
<evidence type="ECO:0000256" key="5">
    <source>
        <dbReference type="ARBA" id="ARBA00023136"/>
    </source>
</evidence>
<keyword evidence="5 6" id="KW-0472">Membrane</keyword>